<sequence length="247" mass="27195">MAPATTTATTLHSRGHPELSDAAPRTEWAISCRNRKPKEKGKSGKKRRGKGAERLNVYDVCQIVQAKGITSRVQLVCLAIKQNREGKTALAQFIANRGNKAVLEAISLVQESLNLRAGKARIQLLEEACAGECASGCHGNWQTRAAQLSDLLLALEGDTAHLPASKNLSGHDVKLQRDTPFFATSDAPIVLVKGGSIDHTNTEMMNVRWRFFHFWRQIPVDEQQELMPCGHCFARFILENNANGVIT</sequence>
<feature type="region of interest" description="Disordered" evidence="1">
    <location>
        <begin position="1"/>
        <end position="28"/>
    </location>
</feature>
<organism evidence="2 3">
    <name type="scientific">Acropora cervicornis</name>
    <name type="common">Staghorn coral</name>
    <dbReference type="NCBI Taxonomy" id="6130"/>
    <lineage>
        <taxon>Eukaryota</taxon>
        <taxon>Metazoa</taxon>
        <taxon>Cnidaria</taxon>
        <taxon>Anthozoa</taxon>
        <taxon>Hexacorallia</taxon>
        <taxon>Scleractinia</taxon>
        <taxon>Astrocoeniina</taxon>
        <taxon>Acroporidae</taxon>
        <taxon>Acropora</taxon>
    </lineage>
</organism>
<accession>A0AAD9PQ86</accession>
<dbReference type="AlphaFoldDB" id="A0AAD9PQ86"/>
<keyword evidence="3" id="KW-1185">Reference proteome</keyword>
<evidence type="ECO:0000313" key="3">
    <source>
        <dbReference type="Proteomes" id="UP001249851"/>
    </source>
</evidence>
<evidence type="ECO:0000256" key="1">
    <source>
        <dbReference type="SAM" id="MobiDB-lite"/>
    </source>
</evidence>
<dbReference type="Proteomes" id="UP001249851">
    <property type="component" value="Unassembled WGS sequence"/>
</dbReference>
<evidence type="ECO:0000313" key="2">
    <source>
        <dbReference type="EMBL" id="KAK2547049.1"/>
    </source>
</evidence>
<feature type="compositionally biased region" description="Polar residues" evidence="1">
    <location>
        <begin position="1"/>
        <end position="12"/>
    </location>
</feature>
<comment type="caution">
    <text evidence="2">The sequence shown here is derived from an EMBL/GenBank/DDBJ whole genome shotgun (WGS) entry which is preliminary data.</text>
</comment>
<dbReference type="EMBL" id="JARQWQ010000222">
    <property type="protein sequence ID" value="KAK2547049.1"/>
    <property type="molecule type" value="Genomic_DNA"/>
</dbReference>
<gene>
    <name evidence="2" type="ORF">P5673_033182</name>
</gene>
<proteinExistence type="predicted"/>
<reference evidence="2" key="2">
    <citation type="journal article" date="2023" name="Science">
        <title>Genomic signatures of disease resistance in endangered staghorn corals.</title>
        <authorList>
            <person name="Vollmer S.V."/>
            <person name="Selwyn J.D."/>
            <person name="Despard B.A."/>
            <person name="Roesel C.L."/>
        </authorList>
    </citation>
    <scope>NUCLEOTIDE SEQUENCE</scope>
    <source>
        <strain evidence="2">K2</strain>
    </source>
</reference>
<name>A0AAD9PQ86_ACRCE</name>
<reference evidence="2" key="1">
    <citation type="journal article" date="2023" name="G3 (Bethesda)">
        <title>Whole genome assembly and annotation of the endangered Caribbean coral Acropora cervicornis.</title>
        <authorList>
            <person name="Selwyn J.D."/>
            <person name="Vollmer S.V."/>
        </authorList>
    </citation>
    <scope>NUCLEOTIDE SEQUENCE</scope>
    <source>
        <strain evidence="2">K2</strain>
    </source>
</reference>
<protein>
    <submittedName>
        <fullName evidence="2">Uncharacterized protein</fullName>
    </submittedName>
</protein>